<dbReference type="PROSITE" id="PS51257">
    <property type="entry name" value="PROKAR_LIPOPROTEIN"/>
    <property type="match status" value="1"/>
</dbReference>
<protein>
    <recommendedName>
        <fullName evidence="3">histidine kinase</fullName>
        <ecNumber evidence="3">2.7.13.3</ecNumber>
    </recommendedName>
</protein>
<dbReference type="Pfam" id="PF00512">
    <property type="entry name" value="HisKA"/>
    <property type="match status" value="1"/>
</dbReference>
<dbReference type="Gene3D" id="6.10.340.10">
    <property type="match status" value="1"/>
</dbReference>
<dbReference type="SUPFAM" id="SSF47384">
    <property type="entry name" value="Homodimeric domain of signal transducing histidine kinase"/>
    <property type="match status" value="1"/>
</dbReference>
<dbReference type="CDD" id="cd00082">
    <property type="entry name" value="HisKA"/>
    <property type="match status" value="1"/>
</dbReference>
<comment type="caution">
    <text evidence="12">The sequence shown here is derived from an EMBL/GenBank/DDBJ whole genome shotgun (WGS) entry which is preliminary data.</text>
</comment>
<evidence type="ECO:0000256" key="1">
    <source>
        <dbReference type="ARBA" id="ARBA00000085"/>
    </source>
</evidence>
<dbReference type="SUPFAM" id="SSF55874">
    <property type="entry name" value="ATPase domain of HSP90 chaperone/DNA topoisomerase II/histidine kinase"/>
    <property type="match status" value="1"/>
</dbReference>
<evidence type="ECO:0000259" key="10">
    <source>
        <dbReference type="PROSITE" id="PS50109"/>
    </source>
</evidence>
<reference evidence="12" key="1">
    <citation type="journal article" date="2021" name="PeerJ">
        <title>Extensive microbial diversity within the chicken gut microbiome revealed by metagenomics and culture.</title>
        <authorList>
            <person name="Gilroy R."/>
            <person name="Ravi A."/>
            <person name="Getino M."/>
            <person name="Pursley I."/>
            <person name="Horton D.L."/>
            <person name="Alikhan N.F."/>
            <person name="Baker D."/>
            <person name="Gharbi K."/>
            <person name="Hall N."/>
            <person name="Watson M."/>
            <person name="Adriaenssens E.M."/>
            <person name="Foster-Nyarko E."/>
            <person name="Jarju S."/>
            <person name="Secka A."/>
            <person name="Antonio M."/>
            <person name="Oren A."/>
            <person name="Chaudhuri R.R."/>
            <person name="La Ragione R."/>
            <person name="Hildebrand F."/>
            <person name="Pallen M.J."/>
        </authorList>
    </citation>
    <scope>NUCLEOTIDE SEQUENCE</scope>
    <source>
        <strain evidence="12">ChiSjej1B19-5720</strain>
    </source>
</reference>
<feature type="coiled-coil region" evidence="8">
    <location>
        <begin position="259"/>
        <end position="293"/>
    </location>
</feature>
<evidence type="ECO:0000256" key="8">
    <source>
        <dbReference type="SAM" id="Coils"/>
    </source>
</evidence>
<feature type="transmembrane region" description="Helical" evidence="9">
    <location>
        <begin position="198"/>
        <end position="223"/>
    </location>
</feature>
<dbReference type="FunFam" id="1.10.287.130:FF:000001">
    <property type="entry name" value="Two-component sensor histidine kinase"/>
    <property type="match status" value="1"/>
</dbReference>
<sequence>MIKKIRNSLTVKICILVAVLLVGVSCITYGAIIGFLPTYYSNQLQEDLDTVSQGMIDTISSYDTIEEAFYAIELFEASSQVSVAILDEQGNPVWPQTESVAVEYGFAAEDAGEEVVEGDSIAEGSAETVEEIPAEEGSAQQREGTVISSVAEDAAVESGTSPSAVKRYSLKMGENTYTMLVSGGMQPVNQALGILHEIFPYILGISIGAAIILSLATSLYLTVPIVRLSQISRSMAALDFGNLYQGKRTDEVGVLGKNLNELSENLSRTLTKLRQANEKLKSDIEIEREAERKRIAFFSAVSHELKTPITILKGHLSGMIQGIGEYRNREYYLKRSQETAEKMEGLVKELLTVSRIENNKFTVQDTDIAEQVRQQLADMTELMEQKEIALWAELPEQLYAKVNQRMMEKVFCNLLINAINYTPEKEGNEIRILLAAGERDSGIKFYIENTGTSLPKEALPHLFEAFYRVEQSRNSQTGGSGLGLYIVKMILDQHGAKYKIENTENGVKFSFCL</sequence>
<keyword evidence="9" id="KW-0812">Transmembrane</keyword>
<evidence type="ECO:0000259" key="11">
    <source>
        <dbReference type="PROSITE" id="PS50885"/>
    </source>
</evidence>
<dbReference type="PROSITE" id="PS50109">
    <property type="entry name" value="HIS_KIN"/>
    <property type="match status" value="1"/>
</dbReference>
<keyword evidence="7" id="KW-0902">Two-component regulatory system</keyword>
<proteinExistence type="predicted"/>
<dbReference type="GO" id="GO:0004721">
    <property type="term" value="F:phosphoprotein phosphatase activity"/>
    <property type="evidence" value="ECO:0007669"/>
    <property type="project" value="TreeGrafter"/>
</dbReference>
<dbReference type="CDD" id="cd06225">
    <property type="entry name" value="HAMP"/>
    <property type="match status" value="1"/>
</dbReference>
<evidence type="ECO:0000256" key="5">
    <source>
        <dbReference type="ARBA" id="ARBA00022679"/>
    </source>
</evidence>
<keyword evidence="4" id="KW-0597">Phosphoprotein</keyword>
<evidence type="ECO:0000256" key="7">
    <source>
        <dbReference type="ARBA" id="ARBA00023012"/>
    </source>
</evidence>
<evidence type="ECO:0000313" key="13">
    <source>
        <dbReference type="Proteomes" id="UP000823842"/>
    </source>
</evidence>
<dbReference type="InterPro" id="IPR036890">
    <property type="entry name" value="HATPase_C_sf"/>
</dbReference>
<gene>
    <name evidence="12" type="ORF">IAA06_15250</name>
</gene>
<evidence type="ECO:0000256" key="3">
    <source>
        <dbReference type="ARBA" id="ARBA00012438"/>
    </source>
</evidence>
<dbReference type="GO" id="GO:0016036">
    <property type="term" value="P:cellular response to phosphate starvation"/>
    <property type="evidence" value="ECO:0007669"/>
    <property type="project" value="TreeGrafter"/>
</dbReference>
<dbReference type="Pfam" id="PF00672">
    <property type="entry name" value="HAMP"/>
    <property type="match status" value="1"/>
</dbReference>
<evidence type="ECO:0000256" key="9">
    <source>
        <dbReference type="SAM" id="Phobius"/>
    </source>
</evidence>
<name>A0A9D2LVS6_9FIRM</name>
<dbReference type="Gene3D" id="3.30.565.10">
    <property type="entry name" value="Histidine kinase-like ATPase, C-terminal domain"/>
    <property type="match status" value="1"/>
</dbReference>
<dbReference type="SMART" id="SM00304">
    <property type="entry name" value="HAMP"/>
    <property type="match status" value="1"/>
</dbReference>
<keyword evidence="8" id="KW-0175">Coiled coil</keyword>
<organism evidence="12 13">
    <name type="scientific">Candidatus Blautia faecavium</name>
    <dbReference type="NCBI Taxonomy" id="2838487"/>
    <lineage>
        <taxon>Bacteria</taxon>
        <taxon>Bacillati</taxon>
        <taxon>Bacillota</taxon>
        <taxon>Clostridia</taxon>
        <taxon>Lachnospirales</taxon>
        <taxon>Lachnospiraceae</taxon>
        <taxon>Blautia</taxon>
    </lineage>
</organism>
<reference evidence="12" key="2">
    <citation type="submission" date="2021-04" db="EMBL/GenBank/DDBJ databases">
        <authorList>
            <person name="Gilroy R."/>
        </authorList>
    </citation>
    <scope>NUCLEOTIDE SEQUENCE</scope>
    <source>
        <strain evidence="12">ChiSjej1B19-5720</strain>
    </source>
</reference>
<accession>A0A9D2LVS6</accession>
<dbReference type="InterPro" id="IPR003661">
    <property type="entry name" value="HisK_dim/P_dom"/>
</dbReference>
<feature type="domain" description="Histidine kinase" evidence="10">
    <location>
        <begin position="300"/>
        <end position="513"/>
    </location>
</feature>
<dbReference type="SUPFAM" id="SSF158472">
    <property type="entry name" value="HAMP domain-like"/>
    <property type="match status" value="1"/>
</dbReference>
<dbReference type="EMBL" id="DWYZ01000291">
    <property type="protein sequence ID" value="HJB30128.1"/>
    <property type="molecule type" value="Genomic_DNA"/>
</dbReference>
<dbReference type="Pfam" id="PF02518">
    <property type="entry name" value="HATPase_c"/>
    <property type="match status" value="1"/>
</dbReference>
<comment type="catalytic activity">
    <reaction evidence="1">
        <text>ATP + protein L-histidine = ADP + protein N-phospho-L-histidine.</text>
        <dbReference type="EC" id="2.7.13.3"/>
    </reaction>
</comment>
<comment type="subcellular location">
    <subcellularLocation>
        <location evidence="2">Membrane</location>
    </subcellularLocation>
</comment>
<dbReference type="InterPro" id="IPR003594">
    <property type="entry name" value="HATPase_dom"/>
</dbReference>
<dbReference type="PANTHER" id="PTHR45453">
    <property type="entry name" value="PHOSPHATE REGULON SENSOR PROTEIN PHOR"/>
    <property type="match status" value="1"/>
</dbReference>
<evidence type="ECO:0000313" key="12">
    <source>
        <dbReference type="EMBL" id="HJB30128.1"/>
    </source>
</evidence>
<dbReference type="GO" id="GO:0000155">
    <property type="term" value="F:phosphorelay sensor kinase activity"/>
    <property type="evidence" value="ECO:0007669"/>
    <property type="project" value="InterPro"/>
</dbReference>
<dbReference type="PRINTS" id="PR00344">
    <property type="entry name" value="BCTRLSENSOR"/>
</dbReference>
<dbReference type="InterPro" id="IPR050351">
    <property type="entry name" value="BphY/WalK/GraS-like"/>
</dbReference>
<dbReference type="InterPro" id="IPR005467">
    <property type="entry name" value="His_kinase_dom"/>
</dbReference>
<dbReference type="InterPro" id="IPR004358">
    <property type="entry name" value="Sig_transdc_His_kin-like_C"/>
</dbReference>
<evidence type="ECO:0000256" key="4">
    <source>
        <dbReference type="ARBA" id="ARBA00022553"/>
    </source>
</evidence>
<keyword evidence="6" id="KW-0418">Kinase</keyword>
<dbReference type="EC" id="2.7.13.3" evidence="3"/>
<dbReference type="PANTHER" id="PTHR45453:SF3">
    <property type="entry name" value="HISTIDINE KINASE"/>
    <property type="match status" value="1"/>
</dbReference>
<dbReference type="InterPro" id="IPR003660">
    <property type="entry name" value="HAMP_dom"/>
</dbReference>
<dbReference type="PROSITE" id="PS50885">
    <property type="entry name" value="HAMP"/>
    <property type="match status" value="1"/>
</dbReference>
<keyword evidence="5" id="KW-0808">Transferase</keyword>
<dbReference type="AlphaFoldDB" id="A0A9D2LVS6"/>
<dbReference type="InterPro" id="IPR036097">
    <property type="entry name" value="HisK_dim/P_sf"/>
</dbReference>
<dbReference type="GO" id="GO:0005886">
    <property type="term" value="C:plasma membrane"/>
    <property type="evidence" value="ECO:0007669"/>
    <property type="project" value="TreeGrafter"/>
</dbReference>
<keyword evidence="9" id="KW-0472">Membrane</keyword>
<feature type="domain" description="HAMP" evidence="11">
    <location>
        <begin position="219"/>
        <end position="271"/>
    </location>
</feature>
<dbReference type="Gene3D" id="1.10.287.130">
    <property type="match status" value="1"/>
</dbReference>
<evidence type="ECO:0000256" key="6">
    <source>
        <dbReference type="ARBA" id="ARBA00022777"/>
    </source>
</evidence>
<evidence type="ECO:0000256" key="2">
    <source>
        <dbReference type="ARBA" id="ARBA00004370"/>
    </source>
</evidence>
<dbReference type="SMART" id="SM00388">
    <property type="entry name" value="HisKA"/>
    <property type="match status" value="1"/>
</dbReference>
<dbReference type="SMART" id="SM00387">
    <property type="entry name" value="HATPase_c"/>
    <property type="match status" value="1"/>
</dbReference>
<dbReference type="Proteomes" id="UP000823842">
    <property type="component" value="Unassembled WGS sequence"/>
</dbReference>
<keyword evidence="9" id="KW-1133">Transmembrane helix</keyword>